<evidence type="ECO:0000256" key="3">
    <source>
        <dbReference type="ARBA" id="ARBA00014772"/>
    </source>
</evidence>
<evidence type="ECO:0000313" key="11">
    <source>
        <dbReference type="EMBL" id="RWS15486.1"/>
    </source>
</evidence>
<dbReference type="SUPFAM" id="SSF52075">
    <property type="entry name" value="Outer arm dynein light chain 1"/>
    <property type="match status" value="1"/>
</dbReference>
<dbReference type="PROSITE" id="PS51147">
    <property type="entry name" value="PFTA"/>
    <property type="match status" value="5"/>
</dbReference>
<evidence type="ECO:0000256" key="8">
    <source>
        <dbReference type="ARBA" id="ARBA00047658"/>
    </source>
</evidence>
<organism evidence="11 12">
    <name type="scientific">Dinothrombium tinctorium</name>
    <dbReference type="NCBI Taxonomy" id="1965070"/>
    <lineage>
        <taxon>Eukaryota</taxon>
        <taxon>Metazoa</taxon>
        <taxon>Ecdysozoa</taxon>
        <taxon>Arthropoda</taxon>
        <taxon>Chelicerata</taxon>
        <taxon>Arachnida</taxon>
        <taxon>Acari</taxon>
        <taxon>Acariformes</taxon>
        <taxon>Trombidiformes</taxon>
        <taxon>Prostigmata</taxon>
        <taxon>Anystina</taxon>
        <taxon>Parasitengona</taxon>
        <taxon>Trombidioidea</taxon>
        <taxon>Trombidiidae</taxon>
        <taxon>Dinothrombium</taxon>
    </lineage>
</organism>
<keyword evidence="6" id="KW-0677">Repeat</keyword>
<evidence type="ECO:0000256" key="6">
    <source>
        <dbReference type="ARBA" id="ARBA00022737"/>
    </source>
</evidence>
<evidence type="ECO:0000256" key="5">
    <source>
        <dbReference type="ARBA" id="ARBA00022679"/>
    </source>
</evidence>
<comment type="function">
    <text evidence="9">Catalyzes the transfer of a geranyl-geranyl moiety from geranyl-geranyl pyrophosphate to cysteines occuring in specific C-terminal amino acid sequences.</text>
</comment>
<evidence type="ECO:0000256" key="4">
    <source>
        <dbReference type="ARBA" id="ARBA00022602"/>
    </source>
</evidence>
<proteinExistence type="inferred from homology"/>
<comment type="catalytic activity">
    <reaction evidence="8 9">
        <text>geranylgeranyl diphosphate + L-cysteinyl-[protein] = S-geranylgeranyl-L-cysteinyl-[protein] + diphosphate</text>
        <dbReference type="Rhea" id="RHEA:21240"/>
        <dbReference type="Rhea" id="RHEA-COMP:10131"/>
        <dbReference type="Rhea" id="RHEA-COMP:11537"/>
        <dbReference type="ChEBI" id="CHEBI:29950"/>
        <dbReference type="ChEBI" id="CHEBI:33019"/>
        <dbReference type="ChEBI" id="CHEBI:57533"/>
        <dbReference type="ChEBI" id="CHEBI:86021"/>
        <dbReference type="EC" id="2.5.1.60"/>
    </reaction>
</comment>
<dbReference type="STRING" id="1965070.A0A3S3PHP9"/>
<dbReference type="SUPFAM" id="SSF48439">
    <property type="entry name" value="Protein prenylyltransferase"/>
    <property type="match status" value="1"/>
</dbReference>
<evidence type="ECO:0000256" key="7">
    <source>
        <dbReference type="ARBA" id="ARBA00031267"/>
    </source>
</evidence>
<feature type="compositionally biased region" description="Basic and acidic residues" evidence="10">
    <location>
        <begin position="95"/>
        <end position="105"/>
    </location>
</feature>
<evidence type="ECO:0000256" key="1">
    <source>
        <dbReference type="ARBA" id="ARBA00006734"/>
    </source>
</evidence>
<gene>
    <name evidence="11" type="ORF">B4U79_00300</name>
</gene>
<dbReference type="Gene3D" id="2.60.40.1130">
    <property type="entry name" value="Rab geranylgeranyltransferase alpha-subunit, insert domain"/>
    <property type="match status" value="1"/>
</dbReference>
<dbReference type="AlphaFoldDB" id="A0A3S3PHP9"/>
<dbReference type="EMBL" id="NCKU01000444">
    <property type="protein sequence ID" value="RWS15486.1"/>
    <property type="molecule type" value="Genomic_DNA"/>
</dbReference>
<dbReference type="InterPro" id="IPR032675">
    <property type="entry name" value="LRR_dom_sf"/>
</dbReference>
<keyword evidence="5 9" id="KW-0808">Transferase</keyword>
<evidence type="ECO:0000256" key="2">
    <source>
        <dbReference type="ARBA" id="ARBA00012656"/>
    </source>
</evidence>
<dbReference type="GO" id="GO:0005968">
    <property type="term" value="C:Rab-protein geranylgeranyltransferase complex"/>
    <property type="evidence" value="ECO:0007669"/>
    <property type="project" value="TreeGrafter"/>
</dbReference>
<evidence type="ECO:0000313" key="12">
    <source>
        <dbReference type="Proteomes" id="UP000285301"/>
    </source>
</evidence>
<dbReference type="FunFam" id="1.25.40.120:FF:000035">
    <property type="entry name" value="Geranylgeranyl transferase type-2 subunit alpha"/>
    <property type="match status" value="1"/>
</dbReference>
<reference evidence="11 12" key="1">
    <citation type="journal article" date="2018" name="Gigascience">
        <title>Genomes of trombidid mites reveal novel predicted allergens and laterally-transferred genes associated with secondary metabolism.</title>
        <authorList>
            <person name="Dong X."/>
            <person name="Chaisiri K."/>
            <person name="Xia D."/>
            <person name="Armstrong S.D."/>
            <person name="Fang Y."/>
            <person name="Donnelly M.J."/>
            <person name="Kadowaki T."/>
            <person name="McGarry J.W."/>
            <person name="Darby A.C."/>
            <person name="Makepeace B.L."/>
        </authorList>
    </citation>
    <scope>NUCLEOTIDE SEQUENCE [LARGE SCALE GENOMIC DNA]</scope>
    <source>
        <strain evidence="11">UoL-WK</strain>
    </source>
</reference>
<dbReference type="GO" id="GO:0097354">
    <property type="term" value="P:prenylation"/>
    <property type="evidence" value="ECO:0007669"/>
    <property type="project" value="UniProtKB-UniRule"/>
</dbReference>
<dbReference type="Gene3D" id="1.25.40.120">
    <property type="entry name" value="Protein prenylyltransferase"/>
    <property type="match status" value="2"/>
</dbReference>
<dbReference type="InterPro" id="IPR002088">
    <property type="entry name" value="Prenyl_trans_a"/>
</dbReference>
<dbReference type="Pfam" id="PF01239">
    <property type="entry name" value="PPTA"/>
    <property type="match status" value="5"/>
</dbReference>
<dbReference type="GO" id="GO:0004663">
    <property type="term" value="F:Rab geranylgeranyltransferase activity"/>
    <property type="evidence" value="ECO:0007669"/>
    <property type="project" value="UniProtKB-UniRule"/>
</dbReference>
<dbReference type="OrthoDB" id="1658at2759"/>
<evidence type="ECO:0000256" key="9">
    <source>
        <dbReference type="RuleBase" id="RU367120"/>
    </source>
</evidence>
<dbReference type="PANTHER" id="PTHR11129">
    <property type="entry name" value="PROTEIN FARNESYLTRANSFERASE ALPHA SUBUNIT/RAB GERANYLGERANYL TRANSFERASE ALPHA SUBUNIT"/>
    <property type="match status" value="1"/>
</dbReference>
<dbReference type="Proteomes" id="UP000285301">
    <property type="component" value="Unassembled WGS sequence"/>
</dbReference>
<keyword evidence="4 9" id="KW-0637">Prenyltransferase</keyword>
<dbReference type="EC" id="2.5.1.60" evidence="2 9"/>
<accession>A0A3S3PHP9</accession>
<sequence>MHGRLKVKTTAEKEREKRIEKEEKCKHFKAGLDKAFQMREKGDNQNALSLTAPLLMTNPDVYTLWNYRREIILEFKSQVQCKLETETVETSKNNSENDVKPKDDNSNDLSDDMNKSKSDETQNEFEILCENELELTSSCLLKNPKSYCVWHHRAWVLQTMEKPNFKREIMLCNQFLEMDERNFHCWDYRRFIHDFAKLDINEELQYTLRKIEQNFSNFSSWYYRSSLFTEAHIRGVLNFCDHWEKEYNLVENAVFTDPNDQSPWFYHKWLLATNHGENIISFAESIESNEISLQKVIYDKQNRVLITVFDKSTINCPYDVIDIEFENEVKSPSPQWFSALNDYSRIWHLTFPFQKPFQSITLKCTNKELPYEIRDSKLLFPVDFTADTLVHSFKDNDLLNDSFERKSLKKDQILNLRCLRDMEPDNKWVNLALASIDNLDNLKDLINLDPIRRNYYNDQKSKEMCINFIKTMDKCSPIGVMKSRGLTCLYFGDALIHLSFLDLSQNGLQKLSVAFNELILLETFILDENQITNISEGFRLPMLKVISLQNNRLNSKSLSTLNKCSNLRTVYIFGNEIGENNEQKIPFEVVQEEISVQDLQLTYGSNKIIQYL</sequence>
<feature type="region of interest" description="Disordered" evidence="10">
    <location>
        <begin position="86"/>
        <end position="117"/>
    </location>
</feature>
<evidence type="ECO:0000256" key="10">
    <source>
        <dbReference type="SAM" id="MobiDB-lite"/>
    </source>
</evidence>
<dbReference type="Gene3D" id="3.80.10.10">
    <property type="entry name" value="Ribonuclease Inhibitor"/>
    <property type="match status" value="1"/>
</dbReference>
<comment type="similarity">
    <text evidence="1 9">Belongs to the protein prenyltransferase subunit alpha family.</text>
</comment>
<name>A0A3S3PHP9_9ACAR</name>
<keyword evidence="12" id="KW-1185">Reference proteome</keyword>
<comment type="caution">
    <text evidence="11">The sequence shown here is derived from an EMBL/GenBank/DDBJ whole genome shotgun (WGS) entry which is preliminary data.</text>
</comment>
<dbReference type="PANTHER" id="PTHR11129:SF2">
    <property type="entry name" value="GERANYLGERANYL TRANSFERASE TYPE-2 SUBUNIT ALPHA"/>
    <property type="match status" value="1"/>
</dbReference>
<protein>
    <recommendedName>
        <fullName evidence="3 9">Geranylgeranyl transferase type-2 subunit alpha</fullName>
        <ecNumber evidence="2 9">2.5.1.60</ecNumber>
    </recommendedName>
    <alternativeName>
        <fullName evidence="7 9">Geranylgeranyl transferase type II subunit alpha</fullName>
    </alternativeName>
</protein>